<feature type="region of interest" description="Disordered" evidence="1">
    <location>
        <begin position="39"/>
        <end position="63"/>
    </location>
</feature>
<organism evidence="2 3">
    <name type="scientific">Coccidioides immitis RMSCC 2394</name>
    <dbReference type="NCBI Taxonomy" id="404692"/>
    <lineage>
        <taxon>Eukaryota</taxon>
        <taxon>Fungi</taxon>
        <taxon>Dikarya</taxon>
        <taxon>Ascomycota</taxon>
        <taxon>Pezizomycotina</taxon>
        <taxon>Eurotiomycetes</taxon>
        <taxon>Eurotiomycetidae</taxon>
        <taxon>Onygenales</taxon>
        <taxon>Onygenaceae</taxon>
        <taxon>Coccidioides</taxon>
    </lineage>
</organism>
<protein>
    <submittedName>
        <fullName evidence="2">Uncharacterized protein</fullName>
    </submittedName>
</protein>
<evidence type="ECO:0000256" key="1">
    <source>
        <dbReference type="SAM" id="MobiDB-lite"/>
    </source>
</evidence>
<reference evidence="3" key="1">
    <citation type="journal article" date="2010" name="Genome Res.">
        <title>Population genomic sequencing of Coccidioides fungi reveals recent hybridization and transposon control.</title>
        <authorList>
            <person name="Neafsey D.E."/>
            <person name="Barker B.M."/>
            <person name="Sharpton T.J."/>
            <person name="Stajich J.E."/>
            <person name="Park D.J."/>
            <person name="Whiston E."/>
            <person name="Hung C.-Y."/>
            <person name="McMahan C."/>
            <person name="White J."/>
            <person name="Sykes S."/>
            <person name="Heiman D."/>
            <person name="Young S."/>
            <person name="Zeng Q."/>
            <person name="Abouelleil A."/>
            <person name="Aftuck L."/>
            <person name="Bessette D."/>
            <person name="Brown A."/>
            <person name="FitzGerald M."/>
            <person name="Lui A."/>
            <person name="Macdonald J.P."/>
            <person name="Priest M."/>
            <person name="Orbach M.J."/>
            <person name="Galgiani J.N."/>
            <person name="Kirkland T.N."/>
            <person name="Cole G.T."/>
            <person name="Birren B.W."/>
            <person name="Henn M.R."/>
            <person name="Taylor J.W."/>
            <person name="Rounsley S.D."/>
        </authorList>
    </citation>
    <scope>NUCLEOTIDE SEQUENCE [LARGE SCALE GENOMIC DNA]</scope>
    <source>
        <strain evidence="3">RMSCC 2394</strain>
    </source>
</reference>
<proteinExistence type="predicted"/>
<gene>
    <name evidence="2" type="ORF">CIRG_03080</name>
</gene>
<dbReference type="EMBL" id="DS028094">
    <property type="protein sequence ID" value="KMP03388.1"/>
    <property type="molecule type" value="Genomic_DNA"/>
</dbReference>
<name>A0A0J6Y9C3_COCIT</name>
<accession>A0A0J6Y9C3</accession>
<dbReference type="AlphaFoldDB" id="A0A0J6Y9C3"/>
<feature type="compositionally biased region" description="Basic and acidic residues" evidence="1">
    <location>
        <begin position="50"/>
        <end position="63"/>
    </location>
</feature>
<evidence type="ECO:0000313" key="2">
    <source>
        <dbReference type="EMBL" id="KMP03388.1"/>
    </source>
</evidence>
<sequence>MSMLGLGSSSINQNHQAGFPSPFFLTRLWIPSTYPNCDRLKPETAPSPETSHHAKSSTEESSRAHELNFHLTIEIPPLSLLVDLCEGPMISSIIFTEFSGLVKISDRMIPKLYRVDLHRTEQEFG</sequence>
<dbReference type="Proteomes" id="UP000054565">
    <property type="component" value="Unassembled WGS sequence"/>
</dbReference>
<evidence type="ECO:0000313" key="3">
    <source>
        <dbReference type="Proteomes" id="UP000054565"/>
    </source>
</evidence>